<dbReference type="Proteomes" id="UP001530377">
    <property type="component" value="Unassembled WGS sequence"/>
</dbReference>
<name>A0ABD3R814_9STRA</name>
<keyword evidence="2" id="KW-1185">Reference proteome</keyword>
<accession>A0ABD3R814</accession>
<protein>
    <submittedName>
        <fullName evidence="1">Uncharacterized protein</fullName>
    </submittedName>
</protein>
<organism evidence="1 2">
    <name type="scientific">Cyclostephanos tholiformis</name>
    <dbReference type="NCBI Taxonomy" id="382380"/>
    <lineage>
        <taxon>Eukaryota</taxon>
        <taxon>Sar</taxon>
        <taxon>Stramenopiles</taxon>
        <taxon>Ochrophyta</taxon>
        <taxon>Bacillariophyta</taxon>
        <taxon>Coscinodiscophyceae</taxon>
        <taxon>Thalassiosirophycidae</taxon>
        <taxon>Stephanodiscales</taxon>
        <taxon>Stephanodiscaceae</taxon>
        <taxon>Cyclostephanos</taxon>
    </lineage>
</organism>
<dbReference type="AlphaFoldDB" id="A0ABD3R814"/>
<evidence type="ECO:0000313" key="2">
    <source>
        <dbReference type="Proteomes" id="UP001530377"/>
    </source>
</evidence>
<reference evidence="1 2" key="1">
    <citation type="submission" date="2024-10" db="EMBL/GenBank/DDBJ databases">
        <title>Updated reference genomes for cyclostephanoid diatoms.</title>
        <authorList>
            <person name="Roberts W.R."/>
            <person name="Alverson A.J."/>
        </authorList>
    </citation>
    <scope>NUCLEOTIDE SEQUENCE [LARGE SCALE GENOMIC DNA]</scope>
    <source>
        <strain evidence="1 2">AJA228-03</strain>
    </source>
</reference>
<dbReference type="EMBL" id="JALLPB020000575">
    <property type="protein sequence ID" value="KAL3807871.1"/>
    <property type="molecule type" value="Genomic_DNA"/>
</dbReference>
<proteinExistence type="predicted"/>
<sequence length="63" mass="6976">MACSAAVPPVTDAVSVFDTSDDEPDSQESIIGEYFETVETLIKLKERRVIANRNLQISFGKEN</sequence>
<evidence type="ECO:0000313" key="1">
    <source>
        <dbReference type="EMBL" id="KAL3807871.1"/>
    </source>
</evidence>
<gene>
    <name evidence="1" type="ORF">ACHAXA_010644</name>
</gene>
<comment type="caution">
    <text evidence="1">The sequence shown here is derived from an EMBL/GenBank/DDBJ whole genome shotgun (WGS) entry which is preliminary data.</text>
</comment>